<feature type="transmembrane region" description="Helical" evidence="5">
    <location>
        <begin position="308"/>
        <end position="327"/>
    </location>
</feature>
<dbReference type="InterPro" id="IPR036259">
    <property type="entry name" value="MFS_trans_sf"/>
</dbReference>
<evidence type="ECO:0000256" key="5">
    <source>
        <dbReference type="SAM" id="Phobius"/>
    </source>
</evidence>
<dbReference type="OrthoDB" id="9794076at2"/>
<feature type="transmembrane region" description="Helical" evidence="5">
    <location>
        <begin position="146"/>
        <end position="168"/>
    </location>
</feature>
<evidence type="ECO:0000256" key="1">
    <source>
        <dbReference type="ARBA" id="ARBA00004141"/>
    </source>
</evidence>
<evidence type="ECO:0000313" key="7">
    <source>
        <dbReference type="EMBL" id="ESQ94541.1"/>
    </source>
</evidence>
<dbReference type="Proteomes" id="UP000017837">
    <property type="component" value="Unassembled WGS sequence"/>
</dbReference>
<accession>V4Q1L5</accession>
<dbReference type="PATRIC" id="fig|1121022.4.peg.34"/>
<feature type="transmembrane region" description="Helical" evidence="5">
    <location>
        <begin position="333"/>
        <end position="355"/>
    </location>
</feature>
<feature type="transmembrane region" description="Helical" evidence="5">
    <location>
        <begin position="64"/>
        <end position="83"/>
    </location>
</feature>
<comment type="subcellular location">
    <subcellularLocation>
        <location evidence="1">Membrane</location>
        <topology evidence="1">Multi-pass membrane protein</topology>
    </subcellularLocation>
</comment>
<feature type="transmembrane region" description="Helical" evidence="5">
    <location>
        <begin position="399"/>
        <end position="419"/>
    </location>
</feature>
<keyword evidence="2 5" id="KW-0812">Transmembrane</keyword>
<evidence type="ECO:0000256" key="4">
    <source>
        <dbReference type="ARBA" id="ARBA00023136"/>
    </source>
</evidence>
<feature type="transmembrane region" description="Helical" evidence="5">
    <location>
        <begin position="367"/>
        <end position="393"/>
    </location>
</feature>
<dbReference type="InterPro" id="IPR020846">
    <property type="entry name" value="MFS_dom"/>
</dbReference>
<reference evidence="7 8" key="1">
    <citation type="journal article" date="2014" name="Nature">
        <title>Sequential evolution of bacterial morphology by co-option of a developmental regulator.</title>
        <authorList>
            <person name="Jiang C."/>
            <person name="Brown P.J."/>
            <person name="Ducret A."/>
            <person name="Brun Y.V."/>
        </authorList>
    </citation>
    <scope>NUCLEOTIDE SEQUENCE [LARGE SCALE GENOMIC DNA]</scope>
    <source>
        <strain evidence="7 8">DSM 16100</strain>
    </source>
</reference>
<evidence type="ECO:0000259" key="6">
    <source>
        <dbReference type="PROSITE" id="PS50850"/>
    </source>
</evidence>
<proteinExistence type="predicted"/>
<dbReference type="PANTHER" id="PTHR11662">
    <property type="entry name" value="SOLUTE CARRIER FAMILY 17"/>
    <property type="match status" value="1"/>
</dbReference>
<dbReference type="InterPro" id="IPR011701">
    <property type="entry name" value="MFS"/>
</dbReference>
<protein>
    <recommendedName>
        <fullName evidence="6">Major facilitator superfamily (MFS) profile domain-containing protein</fullName>
    </recommendedName>
</protein>
<dbReference type="InterPro" id="IPR050382">
    <property type="entry name" value="MFS_Na/Anion_cotransporter"/>
</dbReference>
<dbReference type="RefSeq" id="WP_018081240.1">
    <property type="nucleotide sequence ID" value="NZ_AQWM01000004.1"/>
</dbReference>
<name>V4Q1L5_9CAUL</name>
<dbReference type="PANTHER" id="PTHR11662:SF285">
    <property type="entry name" value="HEXURONATE TRANSPORTER"/>
    <property type="match status" value="1"/>
</dbReference>
<evidence type="ECO:0000256" key="2">
    <source>
        <dbReference type="ARBA" id="ARBA00022692"/>
    </source>
</evidence>
<dbReference type="EMBL" id="AWGB01000001">
    <property type="protein sequence ID" value="ESQ94541.1"/>
    <property type="molecule type" value="Genomic_DNA"/>
</dbReference>
<sequence length="431" mass="47330">MSQVQEAAASPSTPSQKPTNIRWVICGLLLVAMVINYTHRQTFALLKSTVGAEQGWTEETYADIVFWFQCAYAFGYISFGGFIDKIGTRAGYTIAFGMWTLAHTLTGFVTNSTQFMLARFGLGLGESGAFPASLKGIAEWFPQKERALAVGVFNSGAAIGAIVAPLLIPLITAAWGWRAAFFSTGIVSMLWLIAWLSMYRKPRDHKGVNAAELALIENDPADQVAKVKWFKLLFIKETWIYAIAKFLIDPVWWLYLFWLPDFLEKNYNLDLKSFGPPLVVIYLLSDAGSIAGGWMSSQMLKMGFSANVARKSTLFLFALFVLPMLFVSGVKDLWLAVLIIGLAAAAHQAFSANVYTLPSDLLPRSAVASVIGIGGMAGAIGGMFMSKFVGFLLETTHSYAVIFAIAAFTYLVAFAYIHLMSPKLKRNETLT</sequence>
<dbReference type="GO" id="GO:0016020">
    <property type="term" value="C:membrane"/>
    <property type="evidence" value="ECO:0007669"/>
    <property type="project" value="UniProtKB-SubCell"/>
</dbReference>
<dbReference type="Pfam" id="PF07690">
    <property type="entry name" value="MFS_1"/>
    <property type="match status" value="1"/>
</dbReference>
<dbReference type="STRING" id="1121022.GCA_000376105_01572"/>
<feature type="transmembrane region" description="Helical" evidence="5">
    <location>
        <begin position="238"/>
        <end position="258"/>
    </location>
</feature>
<feature type="transmembrane region" description="Helical" evidence="5">
    <location>
        <begin position="174"/>
        <end position="196"/>
    </location>
</feature>
<dbReference type="Gene3D" id="1.20.1250.20">
    <property type="entry name" value="MFS general substrate transporter like domains"/>
    <property type="match status" value="2"/>
</dbReference>
<comment type="caution">
    <text evidence="7">The sequence shown here is derived from an EMBL/GenBank/DDBJ whole genome shotgun (WGS) entry which is preliminary data.</text>
</comment>
<gene>
    <name evidence="7" type="ORF">ABENE_00170</name>
</gene>
<dbReference type="CDD" id="cd17319">
    <property type="entry name" value="MFS_ExuT_GudP_like"/>
    <property type="match status" value="1"/>
</dbReference>
<feature type="transmembrane region" description="Helical" evidence="5">
    <location>
        <begin position="278"/>
        <end position="296"/>
    </location>
</feature>
<dbReference type="eggNOG" id="COG2271">
    <property type="taxonomic scope" value="Bacteria"/>
</dbReference>
<keyword evidence="4 5" id="KW-0472">Membrane</keyword>
<dbReference type="SUPFAM" id="SSF103473">
    <property type="entry name" value="MFS general substrate transporter"/>
    <property type="match status" value="1"/>
</dbReference>
<feature type="domain" description="Major facilitator superfamily (MFS) profile" evidence="6">
    <location>
        <begin position="25"/>
        <end position="425"/>
    </location>
</feature>
<evidence type="ECO:0000313" key="8">
    <source>
        <dbReference type="Proteomes" id="UP000017837"/>
    </source>
</evidence>
<keyword evidence="3 5" id="KW-1133">Transmembrane helix</keyword>
<evidence type="ECO:0000256" key="3">
    <source>
        <dbReference type="ARBA" id="ARBA00022989"/>
    </source>
</evidence>
<dbReference type="GO" id="GO:0015134">
    <property type="term" value="F:hexuronate transmembrane transporter activity"/>
    <property type="evidence" value="ECO:0007669"/>
    <property type="project" value="TreeGrafter"/>
</dbReference>
<dbReference type="AlphaFoldDB" id="V4Q1L5"/>
<keyword evidence="8" id="KW-1185">Reference proteome</keyword>
<organism evidence="7 8">
    <name type="scientific">Asticcacaulis benevestitus DSM 16100 = ATCC BAA-896</name>
    <dbReference type="NCBI Taxonomy" id="1121022"/>
    <lineage>
        <taxon>Bacteria</taxon>
        <taxon>Pseudomonadati</taxon>
        <taxon>Pseudomonadota</taxon>
        <taxon>Alphaproteobacteria</taxon>
        <taxon>Caulobacterales</taxon>
        <taxon>Caulobacteraceae</taxon>
        <taxon>Asticcacaulis</taxon>
    </lineage>
</organism>
<feature type="transmembrane region" description="Helical" evidence="5">
    <location>
        <begin position="21"/>
        <end position="39"/>
    </location>
</feature>
<dbReference type="PROSITE" id="PS50850">
    <property type="entry name" value="MFS"/>
    <property type="match status" value="1"/>
</dbReference>